<feature type="region of interest" description="Disordered" evidence="1">
    <location>
        <begin position="135"/>
        <end position="171"/>
    </location>
</feature>
<keyword evidence="3" id="KW-1185">Reference proteome</keyword>
<organism evidence="2 3">
    <name type="scientific">Etheostoma spectabile</name>
    <name type="common">orangethroat darter</name>
    <dbReference type="NCBI Taxonomy" id="54343"/>
    <lineage>
        <taxon>Eukaryota</taxon>
        <taxon>Metazoa</taxon>
        <taxon>Chordata</taxon>
        <taxon>Craniata</taxon>
        <taxon>Vertebrata</taxon>
        <taxon>Euteleostomi</taxon>
        <taxon>Actinopterygii</taxon>
        <taxon>Neopterygii</taxon>
        <taxon>Teleostei</taxon>
        <taxon>Neoteleostei</taxon>
        <taxon>Acanthomorphata</taxon>
        <taxon>Eupercaria</taxon>
        <taxon>Perciformes</taxon>
        <taxon>Percoidei</taxon>
        <taxon>Percidae</taxon>
        <taxon>Etheostomatinae</taxon>
        <taxon>Etheostoma</taxon>
    </lineage>
</organism>
<name>A0A5J5DI03_9PERO</name>
<reference evidence="2 3" key="1">
    <citation type="submission" date="2019-08" db="EMBL/GenBank/DDBJ databases">
        <title>A chromosome-level genome assembly, high-density linkage maps, and genome scans reveal the genomic architecture of hybrid incompatibilities underlying speciation via character displacement in darters (Percidae: Etheostominae).</title>
        <authorList>
            <person name="Moran R.L."/>
            <person name="Catchen J.M."/>
            <person name="Fuller R.C."/>
        </authorList>
    </citation>
    <scope>NUCLEOTIDE SEQUENCE [LARGE SCALE GENOMIC DNA]</scope>
    <source>
        <strain evidence="2">EspeVRDwgs_2016</strain>
        <tissue evidence="2">Muscle</tissue>
    </source>
</reference>
<feature type="compositionally biased region" description="Polar residues" evidence="1">
    <location>
        <begin position="79"/>
        <end position="100"/>
    </location>
</feature>
<dbReference type="Proteomes" id="UP000327493">
    <property type="component" value="Chromosome 5"/>
</dbReference>
<comment type="caution">
    <text evidence="2">The sequence shown here is derived from an EMBL/GenBank/DDBJ whole genome shotgun (WGS) entry which is preliminary data.</text>
</comment>
<feature type="region of interest" description="Disordered" evidence="1">
    <location>
        <begin position="79"/>
        <end position="102"/>
    </location>
</feature>
<evidence type="ECO:0000313" key="2">
    <source>
        <dbReference type="EMBL" id="KAA8592911.1"/>
    </source>
</evidence>
<dbReference type="EMBL" id="VOFY01000005">
    <property type="protein sequence ID" value="KAA8592911.1"/>
    <property type="molecule type" value="Genomic_DNA"/>
</dbReference>
<evidence type="ECO:0000313" key="3">
    <source>
        <dbReference type="Proteomes" id="UP000327493"/>
    </source>
</evidence>
<proteinExistence type="predicted"/>
<accession>A0A5J5DI03</accession>
<feature type="non-terminal residue" evidence="2">
    <location>
        <position position="1"/>
    </location>
</feature>
<dbReference type="AlphaFoldDB" id="A0A5J5DI03"/>
<protein>
    <submittedName>
        <fullName evidence="2">Uncharacterized protein</fullName>
    </submittedName>
</protein>
<gene>
    <name evidence="2" type="ORF">FQN60_018366</name>
</gene>
<sequence length="171" mass="18826">NDIFQDIGTSFGPSLIADDGTVWKRGRNYKQIMQANKELERGSAVSDYGERPTVETSGVKTVEGNVRDEKPAGDFVQKFSSAPESTNAPRGSTTSCQDSETSNRRRWLGEVWLANAQMLLLTSRILKEMRGNDRVSRNINKPRPGNDAHVPLGTTVHGPTARVPEVTERGV</sequence>
<evidence type="ECO:0000256" key="1">
    <source>
        <dbReference type="SAM" id="MobiDB-lite"/>
    </source>
</evidence>